<evidence type="ECO:0000256" key="5">
    <source>
        <dbReference type="ARBA" id="ARBA00022679"/>
    </source>
</evidence>
<dbReference type="AlphaFoldDB" id="A0A318UFB1"/>
<dbReference type="GO" id="GO:0016020">
    <property type="term" value="C:membrane"/>
    <property type="evidence" value="ECO:0007669"/>
    <property type="project" value="UniProtKB-SubCell"/>
</dbReference>
<feature type="coiled-coil region" evidence="13">
    <location>
        <begin position="437"/>
        <end position="503"/>
    </location>
</feature>
<sequence>MENTFGINIIPENDQQRVAVLKRYKILDTPSEDTFNHIAKLAAQIFNTPIALISLVDSDRVFFKANVGMGDARHTPRGRSLCSLAILQPELTVFENAPQEPCLLSNPLVAGEFGLKFYAGAPLVTHDGFLIGTLCIVDKKTRDFSDQNKEILKGLARVVMDGIELRLSAIEEAENQNRTKARLAESEYKTSHLISEAPVAIGILTGKDLFVESANDQLLKVWGKDKKVIGLPLHEALPELKGQPYLQLLEQVRVSGNPYYGSEAKVMLERNSRTEEAYFNFVYHPLKDELGTTNSIMVVANEITEQIQIRRQIQESERKLQNLIMTAPVGMTILRGRDLIVEMANQPMYDIWNRSAAQILGKSLMSEFPELEDQPFPKMLESVFNTGETVSISEIEVEISTPEGFKNYYVDFKYSPMFDLNGEVEAIMATVNDITEIVHSRKALEESEEEQQSLNEELSTTVEELAAANEELMTINEELASTHEDLRNTLHELEQSKDTLRMAIEDAGIAIWSVYPHSNELMISDRGKLIHGIPEERQLSFSQAMDLIAAEYREQMESAIGEIIDSQQGSFNEEYMINPLDETPAKWLRTSGKAYLDKSKRTYVMGTLVDITEQKLDEIRKNDFIAMVSHELKTPLTSLKGYIQLLMAKSQKNEDTFATGALDKANTQVKRMTAMINGFLNVGRLDTGKIQLNKHAFDFSELVHEIADEIAMTHTSHKIKVFDFPHFRPEADRDKIGQVINNFLSNAIKYSPQGKDIELSCTQEGQALKVCVKDQGIGIDEQDSKKLFQRFYRVENLETKTISGFGIGLYLCAEIIRRHHGEIGVESKAGQGSTFYFTLPLA</sequence>
<dbReference type="SMART" id="SM00065">
    <property type="entry name" value="GAF"/>
    <property type="match status" value="1"/>
</dbReference>
<evidence type="ECO:0000256" key="4">
    <source>
        <dbReference type="ARBA" id="ARBA00022553"/>
    </source>
</evidence>
<dbReference type="GO" id="GO:0030295">
    <property type="term" value="F:protein kinase activator activity"/>
    <property type="evidence" value="ECO:0007669"/>
    <property type="project" value="TreeGrafter"/>
</dbReference>
<keyword evidence="7" id="KW-0547">Nucleotide-binding</keyword>
<dbReference type="SMART" id="SM00387">
    <property type="entry name" value="HATPase_c"/>
    <property type="match status" value="1"/>
</dbReference>
<dbReference type="InterPro" id="IPR035965">
    <property type="entry name" value="PAS-like_dom_sf"/>
</dbReference>
<dbReference type="EC" id="2.7.13.3" evidence="3"/>
<dbReference type="Pfam" id="PF08448">
    <property type="entry name" value="PAS_4"/>
    <property type="match status" value="2"/>
</dbReference>
<dbReference type="NCBIfam" id="TIGR00229">
    <property type="entry name" value="sensory_box"/>
    <property type="match status" value="2"/>
</dbReference>
<dbReference type="InterPro" id="IPR013656">
    <property type="entry name" value="PAS_4"/>
</dbReference>
<evidence type="ECO:0000313" key="17">
    <source>
        <dbReference type="Proteomes" id="UP000248198"/>
    </source>
</evidence>
<dbReference type="PANTHER" id="PTHR42878">
    <property type="entry name" value="TWO-COMPONENT HISTIDINE KINASE"/>
    <property type="match status" value="1"/>
</dbReference>
<dbReference type="SUPFAM" id="SSF55781">
    <property type="entry name" value="GAF domain-like"/>
    <property type="match status" value="1"/>
</dbReference>
<evidence type="ECO:0000256" key="13">
    <source>
        <dbReference type="SAM" id="Coils"/>
    </source>
</evidence>
<keyword evidence="17" id="KW-1185">Reference proteome</keyword>
<keyword evidence="13" id="KW-0175">Coiled coil</keyword>
<dbReference type="SMART" id="SM00091">
    <property type="entry name" value="PAS"/>
    <property type="match status" value="3"/>
</dbReference>
<comment type="catalytic activity">
    <reaction evidence="1">
        <text>ATP + protein L-histidine = ADP + protein N-phospho-L-histidine.</text>
        <dbReference type="EC" id="2.7.13.3"/>
    </reaction>
</comment>
<dbReference type="Gene3D" id="3.30.450.20">
    <property type="entry name" value="PAS domain"/>
    <property type="match status" value="3"/>
</dbReference>
<dbReference type="FunFam" id="1.10.287.130:FF:000001">
    <property type="entry name" value="Two-component sensor histidine kinase"/>
    <property type="match status" value="1"/>
</dbReference>
<dbReference type="FunFam" id="3.30.565.10:FF:000006">
    <property type="entry name" value="Sensor histidine kinase WalK"/>
    <property type="match status" value="1"/>
</dbReference>
<dbReference type="Gene3D" id="1.10.287.130">
    <property type="match status" value="1"/>
</dbReference>
<keyword evidence="5" id="KW-0808">Transferase</keyword>
<dbReference type="RefSeq" id="WP_110830036.1">
    <property type="nucleotide sequence ID" value="NZ_QKLU01000003.1"/>
</dbReference>
<dbReference type="InterPro" id="IPR003018">
    <property type="entry name" value="GAF"/>
</dbReference>
<comment type="subcellular location">
    <subcellularLocation>
        <location evidence="2">Membrane</location>
        <topology evidence="2">Multi-pass membrane protein</topology>
    </subcellularLocation>
</comment>
<dbReference type="Pfam" id="PF01590">
    <property type="entry name" value="GAF"/>
    <property type="match status" value="1"/>
</dbReference>
<dbReference type="Pfam" id="PF00512">
    <property type="entry name" value="HisKA"/>
    <property type="match status" value="1"/>
</dbReference>
<evidence type="ECO:0000256" key="3">
    <source>
        <dbReference type="ARBA" id="ARBA00012438"/>
    </source>
</evidence>
<dbReference type="InterPro" id="IPR003661">
    <property type="entry name" value="HisK_dim/P_dom"/>
</dbReference>
<organism evidence="16 17">
    <name type="scientific">Pedobacter nutrimenti</name>
    <dbReference type="NCBI Taxonomy" id="1241337"/>
    <lineage>
        <taxon>Bacteria</taxon>
        <taxon>Pseudomonadati</taxon>
        <taxon>Bacteroidota</taxon>
        <taxon>Sphingobacteriia</taxon>
        <taxon>Sphingobacteriales</taxon>
        <taxon>Sphingobacteriaceae</taxon>
        <taxon>Pedobacter</taxon>
    </lineage>
</organism>
<dbReference type="Proteomes" id="UP000248198">
    <property type="component" value="Unassembled WGS sequence"/>
</dbReference>
<evidence type="ECO:0000256" key="7">
    <source>
        <dbReference type="ARBA" id="ARBA00022741"/>
    </source>
</evidence>
<comment type="caution">
    <text evidence="16">The sequence shown here is derived from an EMBL/GenBank/DDBJ whole genome shotgun (WGS) entry which is preliminary data.</text>
</comment>
<dbReference type="CDD" id="cd00082">
    <property type="entry name" value="HisKA"/>
    <property type="match status" value="1"/>
</dbReference>
<evidence type="ECO:0000256" key="6">
    <source>
        <dbReference type="ARBA" id="ARBA00022692"/>
    </source>
</evidence>
<evidence type="ECO:0000256" key="8">
    <source>
        <dbReference type="ARBA" id="ARBA00022777"/>
    </source>
</evidence>
<dbReference type="OrthoDB" id="9813151at2"/>
<dbReference type="PROSITE" id="PS50113">
    <property type="entry name" value="PAC"/>
    <property type="match status" value="1"/>
</dbReference>
<keyword evidence="12" id="KW-0472">Membrane</keyword>
<keyword evidence="9" id="KW-0067">ATP-binding</keyword>
<dbReference type="SMART" id="SM00388">
    <property type="entry name" value="HisKA"/>
    <property type="match status" value="1"/>
</dbReference>
<evidence type="ECO:0000313" key="16">
    <source>
        <dbReference type="EMBL" id="PYF75046.1"/>
    </source>
</evidence>
<dbReference type="InterPro" id="IPR029016">
    <property type="entry name" value="GAF-like_dom_sf"/>
</dbReference>
<proteinExistence type="predicted"/>
<keyword evidence="6" id="KW-0812">Transmembrane</keyword>
<dbReference type="GO" id="GO:0000155">
    <property type="term" value="F:phosphorelay sensor kinase activity"/>
    <property type="evidence" value="ECO:0007669"/>
    <property type="project" value="InterPro"/>
</dbReference>
<dbReference type="SUPFAM" id="SSF55874">
    <property type="entry name" value="ATPase domain of HSP90 chaperone/DNA topoisomerase II/histidine kinase"/>
    <property type="match status" value="1"/>
</dbReference>
<dbReference type="SUPFAM" id="SSF47384">
    <property type="entry name" value="Homodimeric domain of signal transducing histidine kinase"/>
    <property type="match status" value="1"/>
</dbReference>
<dbReference type="InterPro" id="IPR050351">
    <property type="entry name" value="BphY/WalK/GraS-like"/>
</dbReference>
<dbReference type="InterPro" id="IPR000014">
    <property type="entry name" value="PAS"/>
</dbReference>
<keyword evidence="8" id="KW-0418">Kinase</keyword>
<evidence type="ECO:0000256" key="12">
    <source>
        <dbReference type="ARBA" id="ARBA00023136"/>
    </source>
</evidence>
<accession>A0A318UFB1</accession>
<dbReference type="PRINTS" id="PR00344">
    <property type="entry name" value="BCTRLSENSOR"/>
</dbReference>
<protein>
    <recommendedName>
        <fullName evidence="3">histidine kinase</fullName>
        <ecNumber evidence="3">2.7.13.3</ecNumber>
    </recommendedName>
</protein>
<keyword evidence="11" id="KW-0902">Two-component regulatory system</keyword>
<keyword evidence="10" id="KW-1133">Transmembrane helix</keyword>
<dbReference type="PANTHER" id="PTHR42878:SF7">
    <property type="entry name" value="SENSOR HISTIDINE KINASE GLRK"/>
    <property type="match status" value="1"/>
</dbReference>
<dbReference type="Gene3D" id="3.30.450.40">
    <property type="match status" value="1"/>
</dbReference>
<reference evidence="16 17" key="1">
    <citation type="submission" date="2018-06" db="EMBL/GenBank/DDBJ databases">
        <title>Genomic Encyclopedia of Archaeal and Bacterial Type Strains, Phase II (KMG-II): from individual species to whole genera.</title>
        <authorList>
            <person name="Goeker M."/>
        </authorList>
    </citation>
    <scope>NUCLEOTIDE SEQUENCE [LARGE SCALE GENOMIC DNA]</scope>
    <source>
        <strain evidence="16 17">DSM 27372</strain>
    </source>
</reference>
<dbReference type="EMBL" id="QKLU01000003">
    <property type="protein sequence ID" value="PYF75046.1"/>
    <property type="molecule type" value="Genomic_DNA"/>
</dbReference>
<dbReference type="CDD" id="cd00130">
    <property type="entry name" value="PAS"/>
    <property type="match status" value="1"/>
</dbReference>
<gene>
    <name evidence="16" type="ORF">B0O44_103493</name>
</gene>
<evidence type="ECO:0000259" key="14">
    <source>
        <dbReference type="PROSITE" id="PS50109"/>
    </source>
</evidence>
<evidence type="ECO:0000256" key="1">
    <source>
        <dbReference type="ARBA" id="ARBA00000085"/>
    </source>
</evidence>
<dbReference type="SUPFAM" id="SSF55785">
    <property type="entry name" value="PYP-like sensor domain (PAS domain)"/>
    <property type="match status" value="3"/>
</dbReference>
<evidence type="ECO:0000256" key="11">
    <source>
        <dbReference type="ARBA" id="ARBA00023012"/>
    </source>
</evidence>
<dbReference type="InterPro" id="IPR001610">
    <property type="entry name" value="PAC"/>
</dbReference>
<feature type="domain" description="Histidine kinase" evidence="14">
    <location>
        <begin position="627"/>
        <end position="842"/>
    </location>
</feature>
<dbReference type="GO" id="GO:0007234">
    <property type="term" value="P:osmosensory signaling via phosphorelay pathway"/>
    <property type="evidence" value="ECO:0007669"/>
    <property type="project" value="TreeGrafter"/>
</dbReference>
<dbReference type="GO" id="GO:0005524">
    <property type="term" value="F:ATP binding"/>
    <property type="evidence" value="ECO:0007669"/>
    <property type="project" value="UniProtKB-KW"/>
</dbReference>
<dbReference type="Pfam" id="PF02518">
    <property type="entry name" value="HATPase_c"/>
    <property type="match status" value="1"/>
</dbReference>
<feature type="domain" description="PAC" evidence="15">
    <location>
        <begin position="393"/>
        <end position="446"/>
    </location>
</feature>
<dbReference type="SMART" id="SM00086">
    <property type="entry name" value="PAC"/>
    <property type="match status" value="2"/>
</dbReference>
<evidence type="ECO:0000256" key="9">
    <source>
        <dbReference type="ARBA" id="ARBA00022840"/>
    </source>
</evidence>
<evidence type="ECO:0000259" key="15">
    <source>
        <dbReference type="PROSITE" id="PS50113"/>
    </source>
</evidence>
<dbReference type="InterPro" id="IPR000700">
    <property type="entry name" value="PAS-assoc_C"/>
</dbReference>
<name>A0A318UFB1_9SPHI</name>
<evidence type="ECO:0000256" key="10">
    <source>
        <dbReference type="ARBA" id="ARBA00022989"/>
    </source>
</evidence>
<dbReference type="Gene3D" id="3.30.565.10">
    <property type="entry name" value="Histidine kinase-like ATPase, C-terminal domain"/>
    <property type="match status" value="1"/>
</dbReference>
<dbReference type="InterPro" id="IPR036890">
    <property type="entry name" value="HATPase_C_sf"/>
</dbReference>
<dbReference type="InterPro" id="IPR005467">
    <property type="entry name" value="His_kinase_dom"/>
</dbReference>
<dbReference type="GO" id="GO:0000156">
    <property type="term" value="F:phosphorelay response regulator activity"/>
    <property type="evidence" value="ECO:0007669"/>
    <property type="project" value="TreeGrafter"/>
</dbReference>
<keyword evidence="4" id="KW-0597">Phosphoprotein</keyword>
<dbReference type="InterPro" id="IPR004358">
    <property type="entry name" value="Sig_transdc_His_kin-like_C"/>
</dbReference>
<dbReference type="PROSITE" id="PS50109">
    <property type="entry name" value="HIS_KIN"/>
    <property type="match status" value="1"/>
</dbReference>
<evidence type="ECO:0000256" key="2">
    <source>
        <dbReference type="ARBA" id="ARBA00004141"/>
    </source>
</evidence>
<dbReference type="InterPro" id="IPR036097">
    <property type="entry name" value="HisK_dim/P_sf"/>
</dbReference>
<dbReference type="InterPro" id="IPR003594">
    <property type="entry name" value="HATPase_dom"/>
</dbReference>